<evidence type="ECO:0000313" key="1">
    <source>
        <dbReference type="EMBL" id="MDQ0188847.1"/>
    </source>
</evidence>
<sequence length="85" mass="10307">MIQDKMGMLFRSFPELLERYVSLRALDWEPEGASWDFDARNHRERVSLRVCRDGETWVLQQIFDHQRNTHEELQFVALEPFEKQP</sequence>
<organism evidence="1 2">
    <name type="scientific">Alicyclobacillus cycloheptanicus</name>
    <dbReference type="NCBI Taxonomy" id="1457"/>
    <lineage>
        <taxon>Bacteria</taxon>
        <taxon>Bacillati</taxon>
        <taxon>Bacillota</taxon>
        <taxon>Bacilli</taxon>
        <taxon>Bacillales</taxon>
        <taxon>Alicyclobacillaceae</taxon>
        <taxon>Alicyclobacillus</taxon>
    </lineage>
</organism>
<evidence type="ECO:0000313" key="2">
    <source>
        <dbReference type="Proteomes" id="UP001232973"/>
    </source>
</evidence>
<comment type="caution">
    <text evidence="1">The sequence shown here is derived from an EMBL/GenBank/DDBJ whole genome shotgun (WGS) entry which is preliminary data.</text>
</comment>
<accession>A0ABT9XEX8</accession>
<protein>
    <submittedName>
        <fullName evidence="1">Uncharacterized protein</fullName>
    </submittedName>
</protein>
<dbReference type="Proteomes" id="UP001232973">
    <property type="component" value="Unassembled WGS sequence"/>
</dbReference>
<dbReference type="RefSeq" id="WP_274455183.1">
    <property type="nucleotide sequence ID" value="NZ_CP067097.1"/>
</dbReference>
<name>A0ABT9XEX8_9BACL</name>
<reference evidence="1 2" key="1">
    <citation type="submission" date="2023-07" db="EMBL/GenBank/DDBJ databases">
        <title>Genomic Encyclopedia of Type Strains, Phase IV (KMG-IV): sequencing the most valuable type-strain genomes for metagenomic binning, comparative biology and taxonomic classification.</title>
        <authorList>
            <person name="Goeker M."/>
        </authorList>
    </citation>
    <scope>NUCLEOTIDE SEQUENCE [LARGE SCALE GENOMIC DNA]</scope>
    <source>
        <strain evidence="1 2">DSM 4006</strain>
    </source>
</reference>
<dbReference type="EMBL" id="JAUSTP010000002">
    <property type="protein sequence ID" value="MDQ0188847.1"/>
    <property type="molecule type" value="Genomic_DNA"/>
</dbReference>
<keyword evidence="2" id="KW-1185">Reference proteome</keyword>
<gene>
    <name evidence="1" type="ORF">J2S03_000659</name>
</gene>
<proteinExistence type="predicted"/>